<dbReference type="CDD" id="cd06661">
    <property type="entry name" value="GGCT_like"/>
    <property type="match status" value="1"/>
</dbReference>
<evidence type="ECO:0000259" key="4">
    <source>
        <dbReference type="Pfam" id="PF06094"/>
    </source>
</evidence>
<dbReference type="Pfam" id="PF06094">
    <property type="entry name" value="GGACT"/>
    <property type="match status" value="1"/>
</dbReference>
<evidence type="ECO:0000256" key="3">
    <source>
        <dbReference type="ARBA" id="ARBA00030602"/>
    </source>
</evidence>
<feature type="domain" description="Gamma-glutamylcyclotransferase AIG2-like" evidence="4">
    <location>
        <begin position="18"/>
        <end position="138"/>
    </location>
</feature>
<protein>
    <recommendedName>
        <fullName evidence="3">Putative gamma-glutamylcyclotransferase</fullName>
    </recommendedName>
</protein>
<dbReference type="Proteomes" id="UP000001194">
    <property type="component" value="Unassembled WGS sequence"/>
</dbReference>
<evidence type="ECO:0000313" key="5">
    <source>
        <dbReference type="EMBL" id="EDR10379.1"/>
    </source>
</evidence>
<dbReference type="AlphaFoldDB" id="B0D4P3"/>
<dbReference type="RefSeq" id="XP_001878829.1">
    <property type="nucleotide sequence ID" value="XM_001878794.1"/>
</dbReference>
<dbReference type="Gene3D" id="3.10.490.10">
    <property type="entry name" value="Gamma-glutamyl cyclotransferase-like"/>
    <property type="match status" value="1"/>
</dbReference>
<dbReference type="InterPro" id="IPR045038">
    <property type="entry name" value="AIG2-like"/>
</dbReference>
<proteinExistence type="inferred from homology"/>
<sequence>MAAIIRDGPVESPQQLQIFVYGTLMAAPLLAWVLTGSSANASSVLSKRKRAHISGFARHPVLGSDYPALVRATESSIVDGYLVFPNNQAEWNKLDNFEGETYTRTTAEAIGEEDGTRVEAYVYLWAGSGDALSSGEWDFTYFERQRFEG</sequence>
<comment type="similarity">
    <text evidence="1">Belongs to the gamma-glutamylcyclotransferase family.</text>
</comment>
<dbReference type="InterPro" id="IPR013024">
    <property type="entry name" value="GGCT-like"/>
</dbReference>
<organism evidence="6">
    <name type="scientific">Laccaria bicolor (strain S238N-H82 / ATCC MYA-4686)</name>
    <name type="common">Bicoloured deceiver</name>
    <name type="synonym">Laccaria laccata var. bicolor</name>
    <dbReference type="NCBI Taxonomy" id="486041"/>
    <lineage>
        <taxon>Eukaryota</taxon>
        <taxon>Fungi</taxon>
        <taxon>Dikarya</taxon>
        <taxon>Basidiomycota</taxon>
        <taxon>Agaricomycotina</taxon>
        <taxon>Agaricomycetes</taxon>
        <taxon>Agaricomycetidae</taxon>
        <taxon>Agaricales</taxon>
        <taxon>Agaricineae</taxon>
        <taxon>Hydnangiaceae</taxon>
        <taxon>Laccaria</taxon>
    </lineage>
</organism>
<dbReference type="KEGG" id="lbc:LACBIDRAFT_317217"/>
<dbReference type="InterPro" id="IPR036568">
    <property type="entry name" value="GGCT-like_sf"/>
</dbReference>
<evidence type="ECO:0000256" key="1">
    <source>
        <dbReference type="ARBA" id="ARBA00008861"/>
    </source>
</evidence>
<dbReference type="GO" id="GO:0016740">
    <property type="term" value="F:transferase activity"/>
    <property type="evidence" value="ECO:0007669"/>
    <property type="project" value="UniProtKB-KW"/>
</dbReference>
<dbReference type="InParanoid" id="B0D4P3"/>
<dbReference type="PANTHER" id="PTHR31544">
    <property type="entry name" value="AIG2-LIKE PROTEIN D"/>
    <property type="match status" value="1"/>
</dbReference>
<name>B0D4P3_LACBS</name>
<evidence type="ECO:0000313" key="6">
    <source>
        <dbReference type="Proteomes" id="UP000001194"/>
    </source>
</evidence>
<gene>
    <name evidence="5" type="ORF">LACBIDRAFT_317217</name>
</gene>
<dbReference type="InterPro" id="IPR009288">
    <property type="entry name" value="AIG2-like_dom"/>
</dbReference>
<reference evidence="5 6" key="1">
    <citation type="journal article" date="2008" name="Nature">
        <title>The genome of Laccaria bicolor provides insights into mycorrhizal symbiosis.</title>
        <authorList>
            <person name="Martin F."/>
            <person name="Aerts A."/>
            <person name="Ahren D."/>
            <person name="Brun A."/>
            <person name="Danchin E.G.J."/>
            <person name="Duchaussoy F."/>
            <person name="Gibon J."/>
            <person name="Kohler A."/>
            <person name="Lindquist E."/>
            <person name="Pereda V."/>
            <person name="Salamov A."/>
            <person name="Shapiro H.J."/>
            <person name="Wuyts J."/>
            <person name="Blaudez D."/>
            <person name="Buee M."/>
            <person name="Brokstein P."/>
            <person name="Canbaeck B."/>
            <person name="Cohen D."/>
            <person name="Courty P.E."/>
            <person name="Coutinho P.M."/>
            <person name="Delaruelle C."/>
            <person name="Detter J.C."/>
            <person name="Deveau A."/>
            <person name="DiFazio S."/>
            <person name="Duplessis S."/>
            <person name="Fraissinet-Tachet L."/>
            <person name="Lucic E."/>
            <person name="Frey-Klett P."/>
            <person name="Fourrey C."/>
            <person name="Feussner I."/>
            <person name="Gay G."/>
            <person name="Grimwood J."/>
            <person name="Hoegger P.J."/>
            <person name="Jain P."/>
            <person name="Kilaru S."/>
            <person name="Labbe J."/>
            <person name="Lin Y.C."/>
            <person name="Legue V."/>
            <person name="Le Tacon F."/>
            <person name="Marmeisse R."/>
            <person name="Melayah D."/>
            <person name="Montanini B."/>
            <person name="Muratet M."/>
            <person name="Nehls U."/>
            <person name="Niculita-Hirzel H."/>
            <person name="Oudot-Le Secq M.P."/>
            <person name="Peter M."/>
            <person name="Quesneville H."/>
            <person name="Rajashekar B."/>
            <person name="Reich M."/>
            <person name="Rouhier N."/>
            <person name="Schmutz J."/>
            <person name="Yin T."/>
            <person name="Chalot M."/>
            <person name="Henrissat B."/>
            <person name="Kuees U."/>
            <person name="Lucas S."/>
            <person name="Van de Peer Y."/>
            <person name="Podila G.K."/>
            <person name="Polle A."/>
            <person name="Pukkila P.J."/>
            <person name="Richardson P.M."/>
            <person name="Rouze P."/>
            <person name="Sanders I.R."/>
            <person name="Stajich J.E."/>
            <person name="Tunlid A."/>
            <person name="Tuskan G."/>
            <person name="Grigoriev I.V."/>
        </authorList>
    </citation>
    <scope>NUCLEOTIDE SEQUENCE [LARGE SCALE GENOMIC DNA]</scope>
    <source>
        <strain evidence="6">S238N-H82 / ATCC MYA-4686</strain>
    </source>
</reference>
<dbReference type="GeneID" id="6074538"/>
<keyword evidence="6" id="KW-1185">Reference proteome</keyword>
<evidence type="ECO:0000256" key="2">
    <source>
        <dbReference type="ARBA" id="ARBA00022679"/>
    </source>
</evidence>
<keyword evidence="2" id="KW-0808">Transferase</keyword>
<dbReference type="OrthoDB" id="1044435at2759"/>
<accession>B0D4P3</accession>
<dbReference type="EMBL" id="DS547097">
    <property type="protein sequence ID" value="EDR10379.1"/>
    <property type="molecule type" value="Genomic_DNA"/>
</dbReference>
<dbReference type="SUPFAM" id="SSF110857">
    <property type="entry name" value="Gamma-glutamyl cyclotransferase-like"/>
    <property type="match status" value="1"/>
</dbReference>
<dbReference type="HOGENOM" id="CLU_093936_3_1_1"/>
<dbReference type="PANTHER" id="PTHR31544:SF2">
    <property type="entry name" value="AIG2-LIKE PROTEIN D"/>
    <property type="match status" value="1"/>
</dbReference>